<feature type="region of interest" description="Disordered" evidence="1">
    <location>
        <begin position="48"/>
        <end position="182"/>
    </location>
</feature>
<feature type="compositionally biased region" description="Basic and acidic residues" evidence="1">
    <location>
        <begin position="149"/>
        <end position="182"/>
    </location>
</feature>
<feature type="domain" description="SPOR" evidence="2">
    <location>
        <begin position="186"/>
        <end position="260"/>
    </location>
</feature>
<evidence type="ECO:0000313" key="3">
    <source>
        <dbReference type="EMBL" id="KAB2934771.1"/>
    </source>
</evidence>
<organism evidence="3 4">
    <name type="scientific">Leptonema illini</name>
    <dbReference type="NCBI Taxonomy" id="183"/>
    <lineage>
        <taxon>Bacteria</taxon>
        <taxon>Pseudomonadati</taxon>
        <taxon>Spirochaetota</taxon>
        <taxon>Spirochaetia</taxon>
        <taxon>Leptospirales</taxon>
        <taxon>Leptospiraceae</taxon>
        <taxon>Leptonema</taxon>
    </lineage>
</organism>
<sequence>MSRRVFYIVHLDKGRIAALSFFGAGLLLTAFATGYRFAPQASQASPESADISLLDSSSPDSPDAARDEGDVPAISLNDERRDVASNHDDESPAENRDSDDRREPKRERVNLLDSAMPAESSTRPERKESPDNRSEKRREDKKPVKKEKRTKENVKKETVKKEKKQDKPATKITEKKNTEKEAEKVVEKQSVYVLQMGAYQSREAAVRLSEQIRKHGISTYVRKTGKIHTVRTDGTTNREELFRLEKKLKSLNFSPVTVRIQDR</sequence>
<evidence type="ECO:0000259" key="2">
    <source>
        <dbReference type="PROSITE" id="PS51724"/>
    </source>
</evidence>
<evidence type="ECO:0000256" key="1">
    <source>
        <dbReference type="SAM" id="MobiDB-lite"/>
    </source>
</evidence>
<dbReference type="Gene3D" id="3.30.70.1070">
    <property type="entry name" value="Sporulation related repeat"/>
    <property type="match status" value="1"/>
</dbReference>
<reference evidence="3 4" key="1">
    <citation type="submission" date="2019-10" db="EMBL/GenBank/DDBJ databases">
        <title>Extracellular Electron Transfer in a Candidatus Methanoperedens spp. Enrichment Culture.</title>
        <authorList>
            <person name="Berger S."/>
            <person name="Rangel Shaw D."/>
            <person name="Berben T."/>
            <person name="In 'T Zandt M."/>
            <person name="Frank J."/>
            <person name="Reimann J."/>
            <person name="Jetten M.S.M."/>
            <person name="Welte C.U."/>
        </authorList>
    </citation>
    <scope>NUCLEOTIDE SEQUENCE [LARGE SCALE GENOMIC DNA]</scope>
    <source>
        <strain evidence="3">SB12</strain>
    </source>
</reference>
<evidence type="ECO:0000313" key="4">
    <source>
        <dbReference type="Proteomes" id="UP000460298"/>
    </source>
</evidence>
<proteinExistence type="predicted"/>
<dbReference type="EMBL" id="WBUI01000002">
    <property type="protein sequence ID" value="KAB2934771.1"/>
    <property type="molecule type" value="Genomic_DNA"/>
</dbReference>
<comment type="caution">
    <text evidence="3">The sequence shown here is derived from an EMBL/GenBank/DDBJ whole genome shotgun (WGS) entry which is preliminary data.</text>
</comment>
<dbReference type="Pfam" id="PF05036">
    <property type="entry name" value="SPOR"/>
    <property type="match status" value="1"/>
</dbReference>
<dbReference type="PROSITE" id="PS51724">
    <property type="entry name" value="SPOR"/>
    <property type="match status" value="1"/>
</dbReference>
<feature type="compositionally biased region" description="Basic and acidic residues" evidence="1">
    <location>
        <begin position="77"/>
        <end position="110"/>
    </location>
</feature>
<dbReference type="GO" id="GO:0042834">
    <property type="term" value="F:peptidoglycan binding"/>
    <property type="evidence" value="ECO:0007669"/>
    <property type="project" value="InterPro"/>
</dbReference>
<dbReference type="AlphaFoldDB" id="A0A833H4C9"/>
<gene>
    <name evidence="3" type="ORF">F9K24_03060</name>
</gene>
<dbReference type="InterPro" id="IPR007730">
    <property type="entry name" value="SPOR-like_dom"/>
</dbReference>
<dbReference type="SUPFAM" id="SSF110997">
    <property type="entry name" value="Sporulation related repeat"/>
    <property type="match status" value="1"/>
</dbReference>
<dbReference type="Proteomes" id="UP000460298">
    <property type="component" value="Unassembled WGS sequence"/>
</dbReference>
<accession>A0A833H4C9</accession>
<feature type="compositionally biased region" description="Basic and acidic residues" evidence="1">
    <location>
        <begin position="122"/>
        <end position="142"/>
    </location>
</feature>
<dbReference type="InterPro" id="IPR036680">
    <property type="entry name" value="SPOR-like_sf"/>
</dbReference>
<name>A0A833H4C9_9LEPT</name>
<feature type="compositionally biased region" description="Low complexity" evidence="1">
    <location>
        <begin position="48"/>
        <end position="62"/>
    </location>
</feature>
<protein>
    <recommendedName>
        <fullName evidence="2">SPOR domain-containing protein</fullName>
    </recommendedName>
</protein>